<proteinExistence type="predicted"/>
<keyword evidence="1" id="KW-0812">Transmembrane</keyword>
<dbReference type="GO" id="GO:0006508">
    <property type="term" value="P:proteolysis"/>
    <property type="evidence" value="ECO:0007669"/>
    <property type="project" value="UniProtKB-KW"/>
</dbReference>
<dbReference type="Proteomes" id="UP001244427">
    <property type="component" value="Unassembled WGS sequence"/>
</dbReference>
<keyword evidence="3" id="KW-1185">Reference proteome</keyword>
<sequence length="146" mass="14850">MRSGGVSLIMTILPLFRVLTALLIPLGQIGLWVAMVGAIALAIALAVDAAGLVGGGAVLWLTGAMLSLGLWYSGDLLAPVAVAVALVVAVAAGVACRRLLRRRPGAVRNPVVRQGAESARPSVRTRKVALPDVELASLGAPSDARA</sequence>
<accession>A0AAW8ETH9</accession>
<keyword evidence="1" id="KW-1133">Transmembrane helix</keyword>
<evidence type="ECO:0000313" key="2">
    <source>
        <dbReference type="EMBL" id="MDQ0646597.1"/>
    </source>
</evidence>
<gene>
    <name evidence="2" type="ORF">QFZ53_000793</name>
</gene>
<protein>
    <submittedName>
        <fullName evidence="2">Flp pilus assembly protein protease CpaA</fullName>
    </submittedName>
</protein>
<feature type="transmembrane region" description="Helical" evidence="1">
    <location>
        <begin position="6"/>
        <end position="24"/>
    </location>
</feature>
<feature type="transmembrane region" description="Helical" evidence="1">
    <location>
        <begin position="76"/>
        <end position="96"/>
    </location>
</feature>
<dbReference type="GO" id="GO:0008233">
    <property type="term" value="F:peptidase activity"/>
    <property type="evidence" value="ECO:0007669"/>
    <property type="project" value="UniProtKB-KW"/>
</dbReference>
<dbReference type="AlphaFoldDB" id="A0AAW8ETH9"/>
<keyword evidence="1" id="KW-0472">Membrane</keyword>
<keyword evidence="2" id="KW-0645">Protease</keyword>
<name>A0AAW8ETH9_9MICO</name>
<dbReference type="EMBL" id="JAUSXV010000001">
    <property type="protein sequence ID" value="MDQ0646597.1"/>
    <property type="molecule type" value="Genomic_DNA"/>
</dbReference>
<evidence type="ECO:0000256" key="1">
    <source>
        <dbReference type="SAM" id="Phobius"/>
    </source>
</evidence>
<feature type="transmembrane region" description="Helical" evidence="1">
    <location>
        <begin position="31"/>
        <end position="61"/>
    </location>
</feature>
<keyword evidence="2" id="KW-0378">Hydrolase</keyword>
<comment type="caution">
    <text evidence="2">The sequence shown here is derived from an EMBL/GenBank/DDBJ whole genome shotgun (WGS) entry which is preliminary data.</text>
</comment>
<organism evidence="2 3">
    <name type="scientific">Microbacterium natoriense</name>
    <dbReference type="NCBI Taxonomy" id="284570"/>
    <lineage>
        <taxon>Bacteria</taxon>
        <taxon>Bacillati</taxon>
        <taxon>Actinomycetota</taxon>
        <taxon>Actinomycetes</taxon>
        <taxon>Micrococcales</taxon>
        <taxon>Microbacteriaceae</taxon>
        <taxon>Microbacterium</taxon>
    </lineage>
</organism>
<evidence type="ECO:0000313" key="3">
    <source>
        <dbReference type="Proteomes" id="UP001244427"/>
    </source>
</evidence>
<reference evidence="2 3" key="1">
    <citation type="submission" date="2023-07" db="EMBL/GenBank/DDBJ databases">
        <title>Comparative genomics of wheat-associated soil bacteria to identify genetic determinants of phenazine resistance.</title>
        <authorList>
            <person name="Mouncey N."/>
        </authorList>
    </citation>
    <scope>NUCLEOTIDE SEQUENCE [LARGE SCALE GENOMIC DNA]</scope>
    <source>
        <strain evidence="2 3">W4I9-1</strain>
    </source>
</reference>